<proteinExistence type="predicted"/>
<protein>
    <submittedName>
        <fullName evidence="1">Uncharacterized protein</fullName>
    </submittedName>
</protein>
<reference evidence="1" key="2">
    <citation type="submission" date="2020-09" db="EMBL/GenBank/DDBJ databases">
        <authorList>
            <person name="Sun Q."/>
            <person name="Zhou Y."/>
        </authorList>
    </citation>
    <scope>NUCLEOTIDE SEQUENCE</scope>
    <source>
        <strain evidence="1">CGMCC 1.12160</strain>
    </source>
</reference>
<dbReference type="AlphaFoldDB" id="A0A917BSF6"/>
<organism evidence="1 2">
    <name type="scientific">Ornithinimicrobium tianjinense</name>
    <dbReference type="NCBI Taxonomy" id="1195761"/>
    <lineage>
        <taxon>Bacteria</taxon>
        <taxon>Bacillati</taxon>
        <taxon>Actinomycetota</taxon>
        <taxon>Actinomycetes</taxon>
        <taxon>Micrococcales</taxon>
        <taxon>Ornithinimicrobiaceae</taxon>
        <taxon>Ornithinimicrobium</taxon>
    </lineage>
</organism>
<comment type="caution">
    <text evidence="1">The sequence shown here is derived from an EMBL/GenBank/DDBJ whole genome shotgun (WGS) entry which is preliminary data.</text>
</comment>
<sequence length="81" mass="8514">MTQWSEKEDGTGGFGGVVSLSVGADRLTETGRVATGPGKSAWGEGPMRTLVIGDDLWALDYQGLSRFDLATLEGGWAVDLP</sequence>
<reference evidence="1" key="1">
    <citation type="journal article" date="2014" name="Int. J. Syst. Evol. Microbiol.">
        <title>Complete genome sequence of Corynebacterium casei LMG S-19264T (=DSM 44701T), isolated from a smear-ripened cheese.</title>
        <authorList>
            <consortium name="US DOE Joint Genome Institute (JGI-PGF)"/>
            <person name="Walter F."/>
            <person name="Albersmeier A."/>
            <person name="Kalinowski J."/>
            <person name="Ruckert C."/>
        </authorList>
    </citation>
    <scope>NUCLEOTIDE SEQUENCE</scope>
    <source>
        <strain evidence="1">CGMCC 1.12160</strain>
    </source>
</reference>
<gene>
    <name evidence="1" type="ORF">GCM10011366_26120</name>
</gene>
<dbReference type="Proteomes" id="UP000605670">
    <property type="component" value="Unassembled WGS sequence"/>
</dbReference>
<accession>A0A917BSF6</accession>
<dbReference type="RefSeq" id="WP_188431459.1">
    <property type="nucleotide sequence ID" value="NZ_BAABKH010000014.1"/>
</dbReference>
<name>A0A917BSF6_9MICO</name>
<dbReference type="EMBL" id="BMEM01000004">
    <property type="protein sequence ID" value="GGF57061.1"/>
    <property type="molecule type" value="Genomic_DNA"/>
</dbReference>
<evidence type="ECO:0000313" key="2">
    <source>
        <dbReference type="Proteomes" id="UP000605670"/>
    </source>
</evidence>
<evidence type="ECO:0000313" key="1">
    <source>
        <dbReference type="EMBL" id="GGF57061.1"/>
    </source>
</evidence>
<keyword evidence="2" id="KW-1185">Reference proteome</keyword>